<feature type="region of interest" description="Disordered" evidence="3">
    <location>
        <begin position="1841"/>
        <end position="1861"/>
    </location>
</feature>
<gene>
    <name evidence="5" type="primary">CROCC_0</name>
    <name evidence="5" type="ORF">CDAR_226881</name>
</gene>
<reference evidence="5 6" key="1">
    <citation type="submission" date="2021-06" db="EMBL/GenBank/DDBJ databases">
        <title>Caerostris darwini draft genome.</title>
        <authorList>
            <person name="Kono N."/>
            <person name="Arakawa K."/>
        </authorList>
    </citation>
    <scope>NUCLEOTIDE SEQUENCE [LARGE SCALE GENOMIC DNA]</scope>
</reference>
<proteinExistence type="predicted"/>
<feature type="coiled-coil region" evidence="2">
    <location>
        <begin position="559"/>
        <end position="600"/>
    </location>
</feature>
<feature type="region of interest" description="Disordered" evidence="3">
    <location>
        <begin position="1948"/>
        <end position="1993"/>
    </location>
</feature>
<feature type="coiled-coil region" evidence="2">
    <location>
        <begin position="1409"/>
        <end position="1443"/>
    </location>
</feature>
<feature type="coiled-coil region" evidence="2">
    <location>
        <begin position="1114"/>
        <end position="1239"/>
    </location>
</feature>
<evidence type="ECO:0000256" key="1">
    <source>
        <dbReference type="ARBA" id="ARBA00023054"/>
    </source>
</evidence>
<sequence length="1993" mass="231632">MAEGGSDNSNVDDETLFKEEFAHVEELLISSREECIEIGTKFQDLSMKVESMMQLQDASSSDHSFSSDHLEQEKEVRNDYEEFKSKYESRISAYQQNSQHQARIVDDLQTRVEEYRIRCAKLEAALAEHSAHEANFTDTDTHSQNVLAMDLETALLQLEQEKNRCQGLSQINTLLHEQLEIATEVNQTLTSDVQRLTKEWQQARSQLLAKESEWKEEEQYFSLYYTKESNILLSLWRQVLNFRHDFANLKSHTERELSSFKGCICHTIQNVTDVQVSIANRSQRNICASEVDAALKIEPYESGQNEVSRLQQRISELLDRHEDIQKILEEKEKANSVLCGIVEKINSSVSQSANRTLPSVNDKQQESVLNQYSKAVEDISQILLDDGSTEISSLFSFIQLSSSVNPESQQNILNTDVLPSIVNAVKQTLHKYHKQIEENNFKLSSLNEQTVMQQRTIEFLEDERQKMQQLNSQLSSQFESVNQKMQDFLSEIKTADDSTTKHSFALETVIKSLNAQVDNLHTERNDLMSLQQKLHSKVENLSEEKRTWKQSELTFISDLNKSTRKIAELEAKLESMRKSNETLQQNFHQVNLDKELLEEEKLKFSDVFTNLRNQCLDLKTCLKKLCDEESYVKDSLANMQILSETLSLEKNDLSQALNKALSELESARAAQTSSKIEHEKAKMEMKLELERLQDKCLELESEKDKLQRQLESIEETKRDTEDEKSQIVIRNNDLTNQVTKYSNQKKNIELELEKVRSELKHHIELIEMANQENNSLTRTNTELSIKLESMENEISQLNGIILALKDEKNNLEKSLYSAQQNSLKLQEEKSDLVRELENQRSFVNNIQAQIKDLHELHEKYVDDVAKEKNAAQLKMQQIEQEYQLSLKNERHQHNIDIEMLTQEKEALRSRMVIAIDELFERHQKQQDELLNQHQEEVASLKKQISTHEREHEEKLLTLKNDSKKIHSDYKEQISTLEHTIESLESKLEENEASYDNLKRKFDKSEQEHSILVEENADIMKRLKDDLNNMSAENSKKIKKFEEKIETLKKEKESMLTEIQRLELQLSSTESEKNKIAQELLDKNSYFENEKTSKTLLEDRISLIQNQLKDEQSLNNVINKSLEDCKNRLKVAQNENSELKKQIEDIQQKLNEKDISTSRLQSQNKELKSTLREVEKSRQETKREVHNLKRSIFSLEKSLNTKEEEINELNMLHKREEEMQEALKNEIVQLKQKVMESNASNEAVSKELSISRMKLLDVEHKFRMQQEQHQSLLQDCLSSEQNFSEHRVNLEKSMAENSRDLQALRSALNFEEGKVLALENKVVKLDGAKREVETKLYSMCLFLRSILGLGSDSGFMSVSSNLHSSPGPSRGASSEKLAEISRSSVRDSPHRLNLSKSSYPAQFSLSDLDIDLLKSSLKDLVHKFNALEKERDDLKDVVARLQRGTDELKGEHSQCISKIYQLQRDLEDKRNVEKDLATKIASIHHYEEVIRTLEREKRRLTEKIGSAEFFSSSSNKERENLLNKISDLKNTELKLHEEIASLNSAKNTAEMKASKYIQRFQSFEAEVEHLKETLGSKDHEIKLLEQKLEAANRKLKSADSQTKSLELTIDHLSSEVKKHNKNEQFLTEKVRSLSNSLSQSSSTQQNLYEELEKKQKESLKTQTDLFKIQQTNEEMRSSVSEYHLKNDIMRNEIEDLKRNLFQSETIRQEQIEQIRKMQNLLSSKENLEKETSRQVEELQKQKDSLEEKVRNLSSSLRITKEEMEEKGDLCNQLEKEVNTLKKSLEKMEKEKSRNSELTAKSMMERSSLGKSLKQMEIENQTLQQRVQNLQVQLTELEERHSQRMKDFLKSQTSESKLEENRLRTALKQSEREMEEKEKAYRRKILGLEKQIAVLKTHLENEQKRWQQYHQRSLSASANINYLHSVLSNSLQNVSDDPQKLLAEAERLDVTTETELSTSPGISVLTTSKLQRSGSYNQRTSTPKVKRRLDMSSKS</sequence>
<feature type="coiled-coil region" evidence="2">
    <location>
        <begin position="650"/>
        <end position="828"/>
    </location>
</feature>
<name>A0AAV4UUT0_9ARAC</name>
<evidence type="ECO:0000256" key="3">
    <source>
        <dbReference type="SAM" id="MobiDB-lite"/>
    </source>
</evidence>
<comment type="caution">
    <text evidence="5">The sequence shown here is derived from an EMBL/GenBank/DDBJ whole genome shotgun (WGS) entry which is preliminary data.</text>
</comment>
<keyword evidence="6" id="KW-1185">Reference proteome</keyword>
<dbReference type="InterPro" id="IPR055167">
    <property type="entry name" value="Rootletin-like_CC"/>
</dbReference>
<protein>
    <submittedName>
        <fullName evidence="5">Rootletin</fullName>
    </submittedName>
</protein>
<feature type="region of interest" description="Disordered" evidence="3">
    <location>
        <begin position="1358"/>
        <end position="1391"/>
    </location>
</feature>
<feature type="coiled-coil region" evidence="2">
    <location>
        <begin position="105"/>
        <end position="213"/>
    </location>
</feature>
<evidence type="ECO:0000259" key="4">
    <source>
        <dbReference type="Pfam" id="PF15035"/>
    </source>
</evidence>
<organism evidence="5 6">
    <name type="scientific">Caerostris darwini</name>
    <dbReference type="NCBI Taxonomy" id="1538125"/>
    <lineage>
        <taxon>Eukaryota</taxon>
        <taxon>Metazoa</taxon>
        <taxon>Ecdysozoa</taxon>
        <taxon>Arthropoda</taxon>
        <taxon>Chelicerata</taxon>
        <taxon>Arachnida</taxon>
        <taxon>Araneae</taxon>
        <taxon>Araneomorphae</taxon>
        <taxon>Entelegynae</taxon>
        <taxon>Araneoidea</taxon>
        <taxon>Araneidae</taxon>
        <taxon>Caerostris</taxon>
    </lineage>
</organism>
<feature type="compositionally biased region" description="Polar residues" evidence="3">
    <location>
        <begin position="1949"/>
        <end position="1981"/>
    </location>
</feature>
<accession>A0AAV4UUT0</accession>
<evidence type="ECO:0000313" key="6">
    <source>
        <dbReference type="Proteomes" id="UP001054837"/>
    </source>
</evidence>
<dbReference type="PANTHER" id="PTHR23159">
    <property type="entry name" value="CENTROSOMAL PROTEIN 2"/>
    <property type="match status" value="1"/>
</dbReference>
<feature type="coiled-coil region" evidence="2">
    <location>
        <begin position="300"/>
        <end position="334"/>
    </location>
</feature>
<keyword evidence="1 2" id="KW-0175">Coiled coil</keyword>
<feature type="coiled-coil region" evidence="2">
    <location>
        <begin position="861"/>
        <end position="1078"/>
    </location>
</feature>
<feature type="coiled-coil region" evidence="2">
    <location>
        <begin position="1482"/>
        <end position="1628"/>
    </location>
</feature>
<evidence type="ECO:0000313" key="5">
    <source>
        <dbReference type="EMBL" id="GIY61501.1"/>
    </source>
</evidence>
<dbReference type="Pfam" id="PF15035">
    <property type="entry name" value="Rootletin"/>
    <property type="match status" value="1"/>
</dbReference>
<evidence type="ECO:0000256" key="2">
    <source>
        <dbReference type="SAM" id="Coils"/>
    </source>
</evidence>
<dbReference type="PANTHER" id="PTHR23159:SF31">
    <property type="entry name" value="CENTROSOME-ASSOCIATED PROTEIN CEP250 ISOFORM X1"/>
    <property type="match status" value="1"/>
</dbReference>
<dbReference type="Proteomes" id="UP001054837">
    <property type="component" value="Unassembled WGS sequence"/>
</dbReference>
<dbReference type="EMBL" id="BPLQ01011946">
    <property type="protein sequence ID" value="GIY61501.1"/>
    <property type="molecule type" value="Genomic_DNA"/>
</dbReference>
<dbReference type="SUPFAM" id="SSF57997">
    <property type="entry name" value="Tropomyosin"/>
    <property type="match status" value="2"/>
</dbReference>
<feature type="compositionally biased region" description="Basic and acidic residues" evidence="3">
    <location>
        <begin position="1375"/>
        <end position="1389"/>
    </location>
</feature>
<feature type="domain" description="Rootletin-like coiled-coil" evidence="4">
    <location>
        <begin position="89"/>
        <end position="261"/>
    </location>
</feature>
<feature type="coiled-coil region" evidence="2">
    <location>
        <begin position="443"/>
        <end position="480"/>
    </location>
</feature>